<dbReference type="Gene3D" id="1.25.40.20">
    <property type="entry name" value="Ankyrin repeat-containing domain"/>
    <property type="match status" value="1"/>
</dbReference>
<reference evidence="2" key="1">
    <citation type="journal article" date="2017" name="Nat. Microbiol.">
        <title>Global analysis of biosynthetic gene clusters reveals vast potential of secondary metabolite production in Penicillium species.</title>
        <authorList>
            <person name="Nielsen J.C."/>
            <person name="Grijseels S."/>
            <person name="Prigent S."/>
            <person name="Ji B."/>
            <person name="Dainat J."/>
            <person name="Nielsen K.F."/>
            <person name="Frisvad J.C."/>
            <person name="Workman M."/>
            <person name="Nielsen J."/>
        </authorList>
    </citation>
    <scope>NUCLEOTIDE SEQUENCE [LARGE SCALE GENOMIC DNA]</scope>
    <source>
        <strain evidence="2">IBT 31811</strain>
    </source>
</reference>
<dbReference type="InterPro" id="IPR036770">
    <property type="entry name" value="Ankyrin_rpt-contain_sf"/>
</dbReference>
<sequence>MGFPGHAPLVQTSEDTMQAITSFLEKEAIFQRWARLYQADRSWDDDPGPPQGTRLYYACLLGLVTPVQDLIGKGANINTPGGRYDNALQAASVRGHNQIVKLLIDKDSAIVYHTQQALALLLRVT</sequence>
<comment type="caution">
    <text evidence="1">The sequence shown here is derived from an EMBL/GenBank/DDBJ whole genome shotgun (WGS) entry which is preliminary data.</text>
</comment>
<name>A0A1V6PFS4_9EURO</name>
<gene>
    <name evidence="1" type="ORF">PENANT_c142G01441</name>
</gene>
<dbReference type="EMBL" id="MDYN01000142">
    <property type="protein sequence ID" value="OQD75878.1"/>
    <property type="molecule type" value="Genomic_DNA"/>
</dbReference>
<evidence type="ECO:0000313" key="2">
    <source>
        <dbReference type="Proteomes" id="UP000191672"/>
    </source>
</evidence>
<keyword evidence="2" id="KW-1185">Reference proteome</keyword>
<dbReference type="SUPFAM" id="SSF48403">
    <property type="entry name" value="Ankyrin repeat"/>
    <property type="match status" value="1"/>
</dbReference>
<proteinExistence type="predicted"/>
<protein>
    <submittedName>
        <fullName evidence="1">Uncharacterized protein</fullName>
    </submittedName>
</protein>
<dbReference type="AlphaFoldDB" id="A0A1V6PFS4"/>
<organism evidence="1 2">
    <name type="scientific">Penicillium antarcticum</name>
    <dbReference type="NCBI Taxonomy" id="416450"/>
    <lineage>
        <taxon>Eukaryota</taxon>
        <taxon>Fungi</taxon>
        <taxon>Dikarya</taxon>
        <taxon>Ascomycota</taxon>
        <taxon>Pezizomycotina</taxon>
        <taxon>Eurotiomycetes</taxon>
        <taxon>Eurotiomycetidae</taxon>
        <taxon>Eurotiales</taxon>
        <taxon>Aspergillaceae</taxon>
        <taxon>Penicillium</taxon>
    </lineage>
</organism>
<dbReference type="Proteomes" id="UP000191672">
    <property type="component" value="Unassembled WGS sequence"/>
</dbReference>
<accession>A0A1V6PFS4</accession>
<dbReference type="STRING" id="416450.A0A1V6PFS4"/>
<evidence type="ECO:0000313" key="1">
    <source>
        <dbReference type="EMBL" id="OQD75878.1"/>
    </source>
</evidence>